<gene>
    <name evidence="2" type="ORF">ACFSAU_10570</name>
</gene>
<feature type="transmembrane region" description="Helical" evidence="1">
    <location>
        <begin position="24"/>
        <end position="51"/>
    </location>
</feature>
<keyword evidence="3" id="KW-1185">Reference proteome</keyword>
<evidence type="ECO:0000256" key="1">
    <source>
        <dbReference type="SAM" id="Phobius"/>
    </source>
</evidence>
<protein>
    <submittedName>
        <fullName evidence="2">Uncharacterized protein</fullName>
    </submittedName>
</protein>
<dbReference type="RefSeq" id="WP_267646892.1">
    <property type="nucleotide sequence ID" value="NZ_JANHGR010000001.1"/>
</dbReference>
<evidence type="ECO:0000313" key="2">
    <source>
        <dbReference type="EMBL" id="MFD1567936.1"/>
    </source>
</evidence>
<proteinExistence type="predicted"/>
<evidence type="ECO:0000313" key="3">
    <source>
        <dbReference type="Proteomes" id="UP001597139"/>
    </source>
</evidence>
<accession>A0ABD6BS57</accession>
<feature type="transmembrane region" description="Helical" evidence="1">
    <location>
        <begin position="58"/>
        <end position="79"/>
    </location>
</feature>
<keyword evidence="1" id="KW-0812">Transmembrane</keyword>
<dbReference type="EMBL" id="JBHUCZ010000009">
    <property type="protein sequence ID" value="MFD1567936.1"/>
    <property type="molecule type" value="Genomic_DNA"/>
</dbReference>
<keyword evidence="1" id="KW-1133">Transmembrane helix</keyword>
<keyword evidence="1" id="KW-0472">Membrane</keyword>
<organism evidence="2 3">
    <name type="scientific">Halolamina litorea</name>
    <dbReference type="NCBI Taxonomy" id="1515593"/>
    <lineage>
        <taxon>Archaea</taxon>
        <taxon>Methanobacteriati</taxon>
        <taxon>Methanobacteriota</taxon>
        <taxon>Stenosarchaea group</taxon>
        <taxon>Halobacteria</taxon>
        <taxon>Halobacteriales</taxon>
        <taxon>Haloferacaceae</taxon>
    </lineage>
</organism>
<name>A0ABD6BS57_9EURY</name>
<dbReference type="Proteomes" id="UP001597139">
    <property type="component" value="Unassembled WGS sequence"/>
</dbReference>
<feature type="transmembrane region" description="Helical" evidence="1">
    <location>
        <begin position="99"/>
        <end position="118"/>
    </location>
</feature>
<sequence>MTLFAYGERLAPVRLGRYADAATALAWLLGAAATVVTPAGLALAGVLLGLVATSVSRAVASAASFGIVVAAAVTLGAFLGLLPSTIAVVPSTLGVTPELLVVLAVFVPPVVAAPVRALG</sequence>
<dbReference type="AlphaFoldDB" id="A0ABD6BS57"/>
<reference evidence="2 3" key="1">
    <citation type="journal article" date="2019" name="Int. J. Syst. Evol. Microbiol.">
        <title>The Global Catalogue of Microorganisms (GCM) 10K type strain sequencing project: providing services to taxonomists for standard genome sequencing and annotation.</title>
        <authorList>
            <consortium name="The Broad Institute Genomics Platform"/>
            <consortium name="The Broad Institute Genome Sequencing Center for Infectious Disease"/>
            <person name="Wu L."/>
            <person name="Ma J."/>
        </authorList>
    </citation>
    <scope>NUCLEOTIDE SEQUENCE [LARGE SCALE GENOMIC DNA]</scope>
    <source>
        <strain evidence="2 3">CGMCC 1.12859</strain>
    </source>
</reference>
<comment type="caution">
    <text evidence="2">The sequence shown here is derived from an EMBL/GenBank/DDBJ whole genome shotgun (WGS) entry which is preliminary data.</text>
</comment>